<proteinExistence type="inferred from homology"/>
<evidence type="ECO:0000259" key="6">
    <source>
        <dbReference type="Pfam" id="PF02826"/>
    </source>
</evidence>
<reference evidence="7 8" key="1">
    <citation type="journal article" date="2018" name="Int. J. Syst. Evol. Microbiol.">
        <title>Bifidobacterium catulorum sp. nov., a novel taxon from the faeces of the baby common marmoset (Callithrix jacchus).</title>
        <authorList>
            <person name="Modesto M."/>
            <person name="Michelini S."/>
            <person name="Oki K."/>
            <person name="Biavati B."/>
            <person name="Watanabe K."/>
            <person name="Mattarelli P."/>
        </authorList>
    </citation>
    <scope>NUCLEOTIDE SEQUENCE [LARGE SCALE GENOMIC DNA]</scope>
    <source>
        <strain evidence="7 8">MRM 8.19</strain>
    </source>
</reference>
<keyword evidence="2 4" id="KW-0560">Oxidoreductase</keyword>
<dbReference type="InterPro" id="IPR036291">
    <property type="entry name" value="NAD(P)-bd_dom_sf"/>
</dbReference>
<evidence type="ECO:0000256" key="2">
    <source>
        <dbReference type="ARBA" id="ARBA00023002"/>
    </source>
</evidence>
<evidence type="ECO:0000256" key="1">
    <source>
        <dbReference type="ARBA" id="ARBA00005854"/>
    </source>
</evidence>
<dbReference type="Pfam" id="PF02826">
    <property type="entry name" value="2-Hacid_dh_C"/>
    <property type="match status" value="1"/>
</dbReference>
<dbReference type="GO" id="GO:0051287">
    <property type="term" value="F:NAD binding"/>
    <property type="evidence" value="ECO:0007669"/>
    <property type="project" value="InterPro"/>
</dbReference>
<evidence type="ECO:0000256" key="4">
    <source>
        <dbReference type="RuleBase" id="RU003719"/>
    </source>
</evidence>
<gene>
    <name evidence="7" type="ORF">DF200_03765</name>
</gene>
<protein>
    <submittedName>
        <fullName evidence="7">Hydroxyacid dehydrogenase</fullName>
    </submittedName>
</protein>
<organism evidence="7 8">
    <name type="scientific">Bifidobacterium catulorum</name>
    <dbReference type="NCBI Taxonomy" id="1630173"/>
    <lineage>
        <taxon>Bacteria</taxon>
        <taxon>Bacillati</taxon>
        <taxon>Actinomycetota</taxon>
        <taxon>Actinomycetes</taxon>
        <taxon>Bifidobacteriales</taxon>
        <taxon>Bifidobacteriaceae</taxon>
        <taxon>Bifidobacterium</taxon>
    </lineage>
</organism>
<feature type="domain" description="D-isomer specific 2-hydroxyacid dehydrogenase NAD-binding" evidence="6">
    <location>
        <begin position="131"/>
        <end position="304"/>
    </location>
</feature>
<dbReference type="RefSeq" id="WP_109136961.1">
    <property type="nucleotide sequence ID" value="NZ_QFFN01000006.1"/>
</dbReference>
<dbReference type="Gene3D" id="3.40.50.720">
    <property type="entry name" value="NAD(P)-binding Rossmann-like Domain"/>
    <property type="match status" value="2"/>
</dbReference>
<dbReference type="SUPFAM" id="SSF51735">
    <property type="entry name" value="NAD(P)-binding Rossmann-fold domains"/>
    <property type="match status" value="1"/>
</dbReference>
<dbReference type="GO" id="GO:0016616">
    <property type="term" value="F:oxidoreductase activity, acting on the CH-OH group of donors, NAD or NADP as acceptor"/>
    <property type="evidence" value="ECO:0007669"/>
    <property type="project" value="InterPro"/>
</dbReference>
<evidence type="ECO:0000313" key="7">
    <source>
        <dbReference type="EMBL" id="PWG60161.1"/>
    </source>
</evidence>
<dbReference type="PANTHER" id="PTHR43761:SF1">
    <property type="entry name" value="D-ISOMER SPECIFIC 2-HYDROXYACID DEHYDROGENASE CATALYTIC DOMAIN-CONTAINING PROTEIN-RELATED"/>
    <property type="match status" value="1"/>
</dbReference>
<dbReference type="InterPro" id="IPR006139">
    <property type="entry name" value="D-isomer_2_OHA_DH_cat_dom"/>
</dbReference>
<keyword evidence="3" id="KW-0520">NAD</keyword>
<dbReference type="EMBL" id="QFFN01000006">
    <property type="protein sequence ID" value="PWG60161.1"/>
    <property type="molecule type" value="Genomic_DNA"/>
</dbReference>
<dbReference type="PANTHER" id="PTHR43761">
    <property type="entry name" value="D-ISOMER SPECIFIC 2-HYDROXYACID DEHYDROGENASE FAMILY PROTEIN (AFU_ORTHOLOGUE AFUA_1G13630)"/>
    <property type="match status" value="1"/>
</dbReference>
<dbReference type="InterPro" id="IPR050418">
    <property type="entry name" value="D-iso_2-hydroxyacid_DH_PdxB"/>
</dbReference>
<accession>A0A2U2MTH8</accession>
<dbReference type="Pfam" id="PF00389">
    <property type="entry name" value="2-Hacid_dh"/>
    <property type="match status" value="1"/>
</dbReference>
<sequence>MAIEIDMERTDLPLVVIPSCFPSMVEPFRRRLDAFSGLARIRMYTDMPTGVDGKADDDELVRRMAPATVALTTGVRFSDAMLARLAPTVRCITFGGTGVANYVDVDEARRLGIRICNAVHYGDNAVAEHAIALLFEITHRAGTLNARMHEEPWPGEDITEIGGMTMGLIGFGGIGHRVAELAPGLGLNLLVWARHPDRDAYERLGIQAADGIDDVFAGADVVSLHLALNDATQGIIGPEQLDLLKPGAIVINTARAELIRPGTLEQRLRRGDIRAGLDVFSPEPLPADDPLRGLDNVVLTPHVAWRSDRALAGIVDQCVRAATAYLTGGEYNVVA</sequence>
<evidence type="ECO:0000259" key="5">
    <source>
        <dbReference type="Pfam" id="PF00389"/>
    </source>
</evidence>
<dbReference type="AlphaFoldDB" id="A0A2U2MTH8"/>
<evidence type="ECO:0000313" key="8">
    <source>
        <dbReference type="Proteomes" id="UP000245753"/>
    </source>
</evidence>
<evidence type="ECO:0000256" key="3">
    <source>
        <dbReference type="ARBA" id="ARBA00023027"/>
    </source>
</evidence>
<dbReference type="InterPro" id="IPR006140">
    <property type="entry name" value="D-isomer_DH_NAD-bd"/>
</dbReference>
<keyword evidence="8" id="KW-1185">Reference proteome</keyword>
<comment type="similarity">
    <text evidence="1 4">Belongs to the D-isomer specific 2-hydroxyacid dehydrogenase family.</text>
</comment>
<name>A0A2U2MTH8_9BIFI</name>
<dbReference type="SUPFAM" id="SSF52283">
    <property type="entry name" value="Formate/glycerate dehydrogenase catalytic domain-like"/>
    <property type="match status" value="1"/>
</dbReference>
<dbReference type="Proteomes" id="UP000245753">
    <property type="component" value="Unassembled WGS sequence"/>
</dbReference>
<dbReference type="OrthoDB" id="4324715at2"/>
<comment type="caution">
    <text evidence="7">The sequence shown here is derived from an EMBL/GenBank/DDBJ whole genome shotgun (WGS) entry which is preliminary data.</text>
</comment>
<feature type="domain" description="D-isomer specific 2-hydroxyacid dehydrogenase catalytic" evidence="5">
    <location>
        <begin position="54"/>
        <end position="330"/>
    </location>
</feature>